<evidence type="ECO:0000313" key="3">
    <source>
        <dbReference type="Proteomes" id="UP001597182"/>
    </source>
</evidence>
<accession>A0ABW3VCJ1</accession>
<comment type="caution">
    <text evidence="2">The sequence shown here is derived from an EMBL/GenBank/DDBJ whole genome shotgun (WGS) entry which is preliminary data.</text>
</comment>
<reference evidence="3" key="1">
    <citation type="journal article" date="2019" name="Int. J. Syst. Evol. Microbiol.">
        <title>The Global Catalogue of Microorganisms (GCM) 10K type strain sequencing project: providing services to taxonomists for standard genome sequencing and annotation.</title>
        <authorList>
            <consortium name="The Broad Institute Genomics Platform"/>
            <consortium name="The Broad Institute Genome Sequencing Center for Infectious Disease"/>
            <person name="Wu L."/>
            <person name="Ma J."/>
        </authorList>
    </citation>
    <scope>NUCLEOTIDE SEQUENCE [LARGE SCALE GENOMIC DNA]</scope>
    <source>
        <strain evidence="3">CCUG 49018</strain>
    </source>
</reference>
<dbReference type="Proteomes" id="UP001597182">
    <property type="component" value="Unassembled WGS sequence"/>
</dbReference>
<gene>
    <name evidence="2" type="ORF">ACFQ34_06735</name>
</gene>
<dbReference type="RefSeq" id="WP_346089643.1">
    <property type="nucleotide sequence ID" value="NZ_BAABKS010000001.1"/>
</dbReference>
<evidence type="ECO:0000256" key="1">
    <source>
        <dbReference type="SAM" id="Phobius"/>
    </source>
</evidence>
<organism evidence="2 3">
    <name type="scientific">Pseudonocardia benzenivorans</name>
    <dbReference type="NCBI Taxonomy" id="228005"/>
    <lineage>
        <taxon>Bacteria</taxon>
        <taxon>Bacillati</taxon>
        <taxon>Actinomycetota</taxon>
        <taxon>Actinomycetes</taxon>
        <taxon>Pseudonocardiales</taxon>
        <taxon>Pseudonocardiaceae</taxon>
        <taxon>Pseudonocardia</taxon>
    </lineage>
</organism>
<keyword evidence="3" id="KW-1185">Reference proteome</keyword>
<keyword evidence="1" id="KW-0812">Transmembrane</keyword>
<evidence type="ECO:0000313" key="2">
    <source>
        <dbReference type="EMBL" id="MFD1232977.1"/>
    </source>
</evidence>
<dbReference type="EMBL" id="JBHTMB010000045">
    <property type="protein sequence ID" value="MFD1232977.1"/>
    <property type="molecule type" value="Genomic_DNA"/>
</dbReference>
<keyword evidence="1" id="KW-0472">Membrane</keyword>
<sequence>MTPPDPETPLSAAERQRLEQLERQLVVQFPDLDDEFRGHRRRLPRWMRSPELAVGVLLALGLLAVAVVLGGVGLAAAELAAMCVTAGVVLGAPRLLAKHAADSPGTGTPTRPSA</sequence>
<dbReference type="InterPro" id="IPR021401">
    <property type="entry name" value="DUF3040"/>
</dbReference>
<name>A0ABW3VCJ1_9PSEU</name>
<proteinExistence type="predicted"/>
<dbReference type="Pfam" id="PF11239">
    <property type="entry name" value="DUF3040"/>
    <property type="match status" value="1"/>
</dbReference>
<protein>
    <submittedName>
        <fullName evidence="2">DUF3040 domain-containing protein</fullName>
    </submittedName>
</protein>
<feature type="transmembrane region" description="Helical" evidence="1">
    <location>
        <begin position="52"/>
        <end position="73"/>
    </location>
</feature>
<keyword evidence="1" id="KW-1133">Transmembrane helix</keyword>